<dbReference type="InterPro" id="IPR028098">
    <property type="entry name" value="Glyco_trans_4-like_N"/>
</dbReference>
<dbReference type="EMBL" id="FMHU01000002">
    <property type="protein sequence ID" value="SCL28878.1"/>
    <property type="molecule type" value="Genomic_DNA"/>
</dbReference>
<dbReference type="GO" id="GO:0016757">
    <property type="term" value="F:glycosyltransferase activity"/>
    <property type="evidence" value="ECO:0007669"/>
    <property type="project" value="UniProtKB-KW"/>
</dbReference>
<dbReference type="RefSeq" id="WP_091462570.1">
    <property type="nucleotide sequence ID" value="NZ_FMHU01000002.1"/>
</dbReference>
<keyword evidence="6" id="KW-1185">Reference proteome</keyword>
<evidence type="ECO:0000313" key="6">
    <source>
        <dbReference type="Proteomes" id="UP000198906"/>
    </source>
</evidence>
<dbReference type="CDD" id="cd03801">
    <property type="entry name" value="GT4_PimA-like"/>
    <property type="match status" value="1"/>
</dbReference>
<accession>A0A1C6SHQ9</accession>
<proteinExistence type="predicted"/>
<protein>
    <submittedName>
        <fullName evidence="5">Glycosyltransferase involved in cell wall bisynthesis</fullName>
    </submittedName>
</protein>
<evidence type="ECO:0000259" key="4">
    <source>
        <dbReference type="Pfam" id="PF13579"/>
    </source>
</evidence>
<dbReference type="InterPro" id="IPR001296">
    <property type="entry name" value="Glyco_trans_1"/>
</dbReference>
<organism evidence="5 6">
    <name type="scientific">Micromonospora inyonensis</name>
    <dbReference type="NCBI Taxonomy" id="47866"/>
    <lineage>
        <taxon>Bacteria</taxon>
        <taxon>Bacillati</taxon>
        <taxon>Actinomycetota</taxon>
        <taxon>Actinomycetes</taxon>
        <taxon>Micromonosporales</taxon>
        <taxon>Micromonosporaceae</taxon>
        <taxon>Micromonospora</taxon>
    </lineage>
</organism>
<dbReference type="PANTHER" id="PTHR12526">
    <property type="entry name" value="GLYCOSYLTRANSFERASE"/>
    <property type="match status" value="1"/>
</dbReference>
<reference evidence="6" key="1">
    <citation type="submission" date="2016-06" db="EMBL/GenBank/DDBJ databases">
        <authorList>
            <person name="Varghese N."/>
        </authorList>
    </citation>
    <scope>NUCLEOTIDE SEQUENCE [LARGE SCALE GENOMIC DNA]</scope>
    <source>
        <strain evidence="6">DSM 46123</strain>
    </source>
</reference>
<dbReference type="Pfam" id="PF13579">
    <property type="entry name" value="Glyco_trans_4_4"/>
    <property type="match status" value="1"/>
</dbReference>
<evidence type="ECO:0000256" key="2">
    <source>
        <dbReference type="ARBA" id="ARBA00022679"/>
    </source>
</evidence>
<evidence type="ECO:0000259" key="3">
    <source>
        <dbReference type="Pfam" id="PF00534"/>
    </source>
</evidence>
<dbReference type="Gene3D" id="3.40.50.2000">
    <property type="entry name" value="Glycogen Phosphorylase B"/>
    <property type="match status" value="2"/>
</dbReference>
<dbReference type="STRING" id="47866.GA0074694_5234"/>
<evidence type="ECO:0000313" key="5">
    <source>
        <dbReference type="EMBL" id="SCL28878.1"/>
    </source>
</evidence>
<dbReference type="PANTHER" id="PTHR12526:SF638">
    <property type="entry name" value="SPORE COAT PROTEIN SA"/>
    <property type="match status" value="1"/>
</dbReference>
<dbReference type="AlphaFoldDB" id="A0A1C6SHQ9"/>
<sequence>MVAGSDRIRVAMPHGPAPVERDGVSDYVAHLVRALDDAGVTVVPVPVRPADGRSPLRWLTGTARAAERVRHLGADLVHVQFAPSAYRFSGMPGLLPLRLPRSLPLVTTVHEYGGWAVPGWLPGPLWSLLERARLWDRETGRLVPASAAVIVTNDGHAGVVRARTGVATAHVPLAPNVADHAGATTAGRRLRAEIGLPGGAPLLVFFGFVHPVKGIRHLIGALPALRRAHPDLRLLVAGGFTSQALPEAEARAFRDELTALTHRHGVADAVTFTGYLTPERASAALHAADVVVLPFTAGVTLKSGALLAALAHGRPTVVTAPDGGGDELHRSGAVAVVPERRDSAALAATVGRVLADPVLRRRLAERGRTLAAGYAWPRVAAAHRDLYRRLLGRRDG</sequence>
<dbReference type="Proteomes" id="UP000198906">
    <property type="component" value="Unassembled WGS sequence"/>
</dbReference>
<gene>
    <name evidence="5" type="ORF">GA0074694_5234</name>
</gene>
<dbReference type="Pfam" id="PF00534">
    <property type="entry name" value="Glycos_transf_1"/>
    <property type="match status" value="1"/>
</dbReference>
<feature type="domain" description="Glycosyl transferase family 1" evidence="3">
    <location>
        <begin position="190"/>
        <end position="368"/>
    </location>
</feature>
<keyword evidence="2 5" id="KW-0808">Transferase</keyword>
<evidence type="ECO:0000256" key="1">
    <source>
        <dbReference type="ARBA" id="ARBA00022676"/>
    </source>
</evidence>
<name>A0A1C6SHQ9_9ACTN</name>
<dbReference type="SUPFAM" id="SSF53756">
    <property type="entry name" value="UDP-Glycosyltransferase/glycogen phosphorylase"/>
    <property type="match status" value="1"/>
</dbReference>
<feature type="domain" description="Glycosyltransferase subfamily 4-like N-terminal" evidence="4">
    <location>
        <begin position="32"/>
        <end position="176"/>
    </location>
</feature>
<keyword evidence="1" id="KW-0328">Glycosyltransferase</keyword>